<dbReference type="AlphaFoldDB" id="A0A6J4U8P8"/>
<protein>
    <submittedName>
        <fullName evidence="4">Uncharacterized protein</fullName>
    </submittedName>
</protein>
<evidence type="ECO:0000259" key="3">
    <source>
        <dbReference type="Pfam" id="PF08240"/>
    </source>
</evidence>
<accession>A0A6J4U8P8</accession>
<dbReference type="Gene3D" id="3.90.180.10">
    <property type="entry name" value="Medium-chain alcohol dehydrogenases, catalytic domain"/>
    <property type="match status" value="1"/>
</dbReference>
<evidence type="ECO:0000256" key="1">
    <source>
        <dbReference type="ARBA" id="ARBA00023002"/>
    </source>
</evidence>
<dbReference type="InterPro" id="IPR013149">
    <property type="entry name" value="ADH-like_C"/>
</dbReference>
<dbReference type="InterPro" id="IPR013154">
    <property type="entry name" value="ADH-like_N"/>
</dbReference>
<evidence type="ECO:0000259" key="2">
    <source>
        <dbReference type="Pfam" id="PF00107"/>
    </source>
</evidence>
<gene>
    <name evidence="4" type="ORF">AVDCRST_MAG59-891</name>
</gene>
<feature type="domain" description="Alcohol dehydrogenase-like C-terminal" evidence="2">
    <location>
        <begin position="171"/>
        <end position="296"/>
    </location>
</feature>
<dbReference type="EMBL" id="CADCWF010000047">
    <property type="protein sequence ID" value="CAA9541714.1"/>
    <property type="molecule type" value="Genomic_DNA"/>
</dbReference>
<dbReference type="SUPFAM" id="SSF50129">
    <property type="entry name" value="GroES-like"/>
    <property type="match status" value="1"/>
</dbReference>
<dbReference type="PANTHER" id="PTHR43401">
    <property type="entry name" value="L-THREONINE 3-DEHYDROGENASE"/>
    <property type="match status" value="1"/>
</dbReference>
<dbReference type="InterPro" id="IPR011032">
    <property type="entry name" value="GroES-like_sf"/>
</dbReference>
<dbReference type="Gene3D" id="3.40.50.720">
    <property type="entry name" value="NAD(P)-binding Rossmann-like Domain"/>
    <property type="match status" value="1"/>
</dbReference>
<dbReference type="PANTHER" id="PTHR43401:SF2">
    <property type="entry name" value="L-THREONINE 3-DEHYDROGENASE"/>
    <property type="match status" value="1"/>
</dbReference>
<reference evidence="4" key="1">
    <citation type="submission" date="2020-02" db="EMBL/GenBank/DDBJ databases">
        <authorList>
            <person name="Meier V. D."/>
        </authorList>
    </citation>
    <scope>NUCLEOTIDE SEQUENCE</scope>
    <source>
        <strain evidence="4">AVDCRST_MAG59</strain>
    </source>
</reference>
<dbReference type="Pfam" id="PF00107">
    <property type="entry name" value="ADH_zinc_N"/>
    <property type="match status" value="1"/>
</dbReference>
<dbReference type="CDD" id="cd08261">
    <property type="entry name" value="Zn_ADH7"/>
    <property type="match status" value="1"/>
</dbReference>
<sequence>MKAVVTRGPFEVVVEDVGEPQPGPGEALVRIERVGICGSDLSLFKGMHPYQRYPRIQGHEVAGRVVGFGEGDRRGLAVGDLVAVEPLIACGSCYPCRIGRGNCCTDLKVLGAHVDGAFREYAAIPSTMLYPANDLEPDLVALCEPISIAVQAVARAAIGPEDRVVVMGAGPIGAGICLVATDRGARVLCVDLLPSRLELASVYGAERTVVAGIEDVEAVVAAWTEGDGPSVAIDAVGAPPVIRQCCGLVANAGRVVIVGLSAQEVSLPIIDFTRKEMTLLGSRNNAGRFGEAVSLVRRNRDRVGAMITHRFPLPETSEALRFAADNPAAVEKVMIEVA</sequence>
<proteinExistence type="predicted"/>
<name>A0A6J4U8P8_9BACT</name>
<dbReference type="SUPFAM" id="SSF51735">
    <property type="entry name" value="NAD(P)-binding Rossmann-fold domains"/>
    <property type="match status" value="1"/>
</dbReference>
<dbReference type="Pfam" id="PF08240">
    <property type="entry name" value="ADH_N"/>
    <property type="match status" value="1"/>
</dbReference>
<dbReference type="InterPro" id="IPR036291">
    <property type="entry name" value="NAD(P)-bd_dom_sf"/>
</dbReference>
<dbReference type="GO" id="GO:0016491">
    <property type="term" value="F:oxidoreductase activity"/>
    <property type="evidence" value="ECO:0007669"/>
    <property type="project" value="UniProtKB-KW"/>
</dbReference>
<evidence type="ECO:0000313" key="4">
    <source>
        <dbReference type="EMBL" id="CAA9541714.1"/>
    </source>
</evidence>
<feature type="domain" description="Alcohol dehydrogenase-like N-terminal" evidence="3">
    <location>
        <begin position="23"/>
        <end position="133"/>
    </location>
</feature>
<organism evidence="4">
    <name type="scientific">uncultured Thermomicrobiales bacterium</name>
    <dbReference type="NCBI Taxonomy" id="1645740"/>
    <lineage>
        <taxon>Bacteria</taxon>
        <taxon>Pseudomonadati</taxon>
        <taxon>Thermomicrobiota</taxon>
        <taxon>Thermomicrobia</taxon>
        <taxon>Thermomicrobiales</taxon>
        <taxon>environmental samples</taxon>
    </lineage>
</organism>
<dbReference type="InterPro" id="IPR050129">
    <property type="entry name" value="Zn_alcohol_dh"/>
</dbReference>
<keyword evidence="1" id="KW-0560">Oxidoreductase</keyword>